<evidence type="ECO:0000313" key="11">
    <source>
        <dbReference type="Proteomes" id="UP000075714"/>
    </source>
</evidence>
<keyword evidence="4" id="KW-1133">Transmembrane helix</keyword>
<dbReference type="OrthoDB" id="551740at2759"/>
<feature type="region of interest" description="Disordered" evidence="8">
    <location>
        <begin position="233"/>
        <end position="292"/>
    </location>
</feature>
<evidence type="ECO:0000313" key="10">
    <source>
        <dbReference type="EMBL" id="KXZ54068.1"/>
    </source>
</evidence>
<evidence type="ECO:0000256" key="7">
    <source>
        <dbReference type="RuleBase" id="RU000405"/>
    </source>
</evidence>
<feature type="region of interest" description="Disordered" evidence="8">
    <location>
        <begin position="311"/>
        <end position="383"/>
    </location>
</feature>
<dbReference type="InterPro" id="IPR001054">
    <property type="entry name" value="A/G_cyclase"/>
</dbReference>
<evidence type="ECO:0000256" key="5">
    <source>
        <dbReference type="ARBA" id="ARBA00023136"/>
    </source>
</evidence>
<gene>
    <name evidence="10" type="ORF">GPECTOR_5g175</name>
</gene>
<keyword evidence="2" id="KW-0812">Transmembrane</keyword>
<evidence type="ECO:0000256" key="1">
    <source>
        <dbReference type="ARBA" id="ARBA00004370"/>
    </source>
</evidence>
<feature type="region of interest" description="Disordered" evidence="8">
    <location>
        <begin position="1649"/>
        <end position="1702"/>
    </location>
</feature>
<dbReference type="PROSITE" id="PS50125">
    <property type="entry name" value="GUANYLATE_CYCLASE_2"/>
    <property type="match status" value="1"/>
</dbReference>
<feature type="domain" description="Guanylate cyclase" evidence="9">
    <location>
        <begin position="1943"/>
        <end position="2081"/>
    </location>
</feature>
<feature type="region of interest" description="Disordered" evidence="8">
    <location>
        <begin position="531"/>
        <end position="627"/>
    </location>
</feature>
<dbReference type="GO" id="GO:0000166">
    <property type="term" value="F:nucleotide binding"/>
    <property type="evidence" value="ECO:0007669"/>
    <property type="project" value="UniProtKB-KW"/>
</dbReference>
<dbReference type="SMART" id="SM00044">
    <property type="entry name" value="CYCc"/>
    <property type="match status" value="1"/>
</dbReference>
<name>A0A150GWL9_GONPE</name>
<dbReference type="GO" id="GO:0004383">
    <property type="term" value="F:guanylate cyclase activity"/>
    <property type="evidence" value="ECO:0007669"/>
    <property type="project" value="TreeGrafter"/>
</dbReference>
<comment type="similarity">
    <text evidence="7">Belongs to the adenylyl cyclase class-4/guanylyl cyclase family.</text>
</comment>
<dbReference type="GO" id="GO:0007168">
    <property type="term" value="P:receptor guanylyl cyclase signaling pathway"/>
    <property type="evidence" value="ECO:0007669"/>
    <property type="project" value="TreeGrafter"/>
</dbReference>
<feature type="region of interest" description="Disordered" evidence="8">
    <location>
        <begin position="1022"/>
        <end position="1183"/>
    </location>
</feature>
<feature type="region of interest" description="Disordered" evidence="8">
    <location>
        <begin position="1735"/>
        <end position="1815"/>
    </location>
</feature>
<dbReference type="EMBL" id="LSYV01000006">
    <property type="protein sequence ID" value="KXZ54068.1"/>
    <property type="molecule type" value="Genomic_DNA"/>
</dbReference>
<feature type="compositionally biased region" description="Basic residues" evidence="8">
    <location>
        <begin position="1023"/>
        <end position="1032"/>
    </location>
</feature>
<dbReference type="Pfam" id="PF00211">
    <property type="entry name" value="Guanylate_cyc"/>
    <property type="match status" value="1"/>
</dbReference>
<comment type="caution">
    <text evidence="10">The sequence shown here is derived from an EMBL/GenBank/DDBJ whole genome shotgun (WGS) entry which is preliminary data.</text>
</comment>
<keyword evidence="11" id="KW-1185">Reference proteome</keyword>
<evidence type="ECO:0000256" key="6">
    <source>
        <dbReference type="ARBA" id="ARBA00023239"/>
    </source>
</evidence>
<feature type="region of interest" description="Disordered" evidence="8">
    <location>
        <begin position="414"/>
        <end position="457"/>
    </location>
</feature>
<sequence length="2143" mass="210755">MRSGGCGAASTPGLRITHCAVPPAVVLAGGFAGAAAAGEGPSAAASPPVPQTATATLGLSVATLVPAAEAEAVAVRRNVLNLKGLAADMAHGLLTIVDYTTGAVIYQNQNAEVYMEFEETVQVPPTLSPFLASLRECASLALPPALAAPPLPAAAPPSAAASAVAYVSVEAMAANAASDPASSPNLLSDAVTMKANMEDVAIDSAVGANCSGGSSPRAFNSSIWALRQGSTSALRQAQPCPSHRQTVSQRRRGTNTSSGPVLHGTVPVSAAAASARRDSRRDSRHDSTSGGAGAALAILSRASSASQQGLASRACSGTSRLGRMTRPCDLLPSRSGLSAAAPSRAPAEVPGILSSPLPELASAEELHSEEELEAAAAAPAGGPAGGRLGAAQALSPVAAAAAAPASVLLMGQEARHSVQPPPGGVMDAGPADAAEAAGGGGRSSRPGSPPLPASLPATLPLPIPAALQIHMHDRRSHDYAPAHGSGAIAAAAGGGGAAAAAASGARSAGPSSSLGGLARRVSRFLARAHTYTDAGSTSPGGLAPSGAPQPGSERTLRTHKSANARGSEPAAAAHVRGRSGRRLWGGADTPVAVVDEGEPGGEEDDSRGGGIDGGAAAVGSPTVGSPPWRAAAAAASAAAADAFYGRATKRGSQASGTARRVTGRASTGSWGLSVSTNERASAGIGHRTPRHSIGGLPLALISPYESAPAGSGAVTGSAAAAMSLRATTGGGGRALSRSSTGMPLPSPSQRRYGAASPRMPQQGGILVAPRRPAPVPGASCSASAAYQPPPGLRVVAAVPTPVGSEFSSGIVGVSATAAAAATARANGAAGSPADDGLRPALTAPAAATSLTAVLAAGGAAAKQDASCGTNSNGGDSGLEPAPRTNSLLQVSAIRKSSSGQMLMSLPERSHFLTRTLQSRRQAAAARPNGTAAAASPGAAGRACASLDLRGRLSTSRSLGGAAGGATAAAAIESRTSAGTGFEGPSDEDSLYGMYGAAGLTGEMSELEASPFARRIDSVTALKRVARSRRPPPRRAASQRVMLHHTTSSPAVPDRSSFGTVASERAHQSQRATADGISRPGSVAAGAGTAAGGGGGRTVAATETPGHASEAEPCTTASDAEVLDQRGSNGSVAGAPQTPHPRGRWSAGGGQGCGPGPSRLSANGAPNSGPLASAGSGPGPSRLSASGNLASGLLTCPSRSKSQYSGSGNVALATLANYVAGDSAIEAAIAAAESAPLAPLPPPSRPITGTGAALEGTGVRHGGKELGLAAEAELGFAACCAGSGGGSGNASDGEGGASAPLQLALVTAPSAGALMAELNSACDEGVHNLLIGFQALREDVQLVASGGSSAGTGGARDNGSGAADSGHSMRKGGAGAGTGAGGDGGESATGGGCTSFVRPNSAAGAWQAVHPLPPAPQSQSPRSGSRPVRPSLLSLHLKRSSASGATSGEVGTLLGGGGGVASAGSGAGGDDALQVPSERSSGVSRPEASGSFTGSIGGPGRRNDRRRSSPFGPDALDSPFTAAAAVASNPAATAAAASAAAEVEVAAAGDADGGGMLSYVSAAEPILPPPPALRIAASARMEVELASTLAAAGPVSASAQDCAVYMSPGGEPGDLELGKAEELKIVETIAASADVARRASGQLPNGVGGAVDVSCRQPPPPPPSLPFQTAALLGLLGGGDGDGGSSDRPAPVPAASGGSAASMSTLGSPFGGGAATALRSGGGGGSEPEVLLKSSSFTAGDPAPVSKPPSRTASARPLTTAGGRKPFLRQSTHDRIESLLQIARGDPDSGAVDTGAIGSGAGSGEARASCAGGAAQGPVGPVWHSVHVSVCSHPTTHAPLLVVTQYDVTRQMDARTQLTMLLEREQKILESIFPRHVIEYLTMHPAGSDATSGRGRTVSRNGSLARRAGGTGGAAGGAGAGLLALQRSSAAQLASVATAHPCVTIMFADIVGFTSMCKQVTPLEVMTFLNALYSRFDALLDIYKVYKVETIGDCFMVAGGLVAQDEEGWKTTITHDRLHAVRVMTFAKAMLREARKVQLPTGGPVLMRVGVHSGPVMSGVVGSRMPRFCLFGDTVNTASRMESTSQPGRIHVSGDTRALLPNERWEPTGGVEVKGKGVMPTYLWASDESEEKGEQLQRVLGVYL</sequence>
<dbReference type="SUPFAM" id="SSF55073">
    <property type="entry name" value="Nucleotide cyclase"/>
    <property type="match status" value="1"/>
</dbReference>
<feature type="compositionally biased region" description="Pro residues" evidence="8">
    <location>
        <begin position="447"/>
        <end position="457"/>
    </location>
</feature>
<feature type="compositionally biased region" description="Low complexity" evidence="8">
    <location>
        <begin position="1163"/>
        <end position="1183"/>
    </location>
</feature>
<dbReference type="GO" id="GO:0005886">
    <property type="term" value="C:plasma membrane"/>
    <property type="evidence" value="ECO:0007669"/>
    <property type="project" value="TreeGrafter"/>
</dbReference>
<feature type="region of interest" description="Disordered" evidence="8">
    <location>
        <begin position="1460"/>
        <end position="1515"/>
    </location>
</feature>
<dbReference type="PANTHER" id="PTHR11920:SF335">
    <property type="entry name" value="GUANYLATE CYCLASE"/>
    <property type="match status" value="1"/>
</dbReference>
<feature type="compositionally biased region" description="Gly residues" evidence="8">
    <location>
        <begin position="1145"/>
        <end position="1154"/>
    </location>
</feature>
<keyword evidence="5" id="KW-0472">Membrane</keyword>
<dbReference type="CDD" id="cd07302">
    <property type="entry name" value="CHD"/>
    <property type="match status" value="1"/>
</dbReference>
<evidence type="ECO:0000256" key="3">
    <source>
        <dbReference type="ARBA" id="ARBA00022741"/>
    </source>
</evidence>
<feature type="compositionally biased region" description="Basic and acidic residues" evidence="8">
    <location>
        <begin position="275"/>
        <end position="287"/>
    </location>
</feature>
<dbReference type="PROSITE" id="PS00452">
    <property type="entry name" value="GUANYLATE_CYCLASE_1"/>
    <property type="match status" value="1"/>
</dbReference>
<dbReference type="Gene3D" id="3.30.70.1230">
    <property type="entry name" value="Nucleotide cyclase"/>
    <property type="match status" value="1"/>
</dbReference>
<dbReference type="GO" id="GO:0035556">
    <property type="term" value="P:intracellular signal transduction"/>
    <property type="evidence" value="ECO:0007669"/>
    <property type="project" value="InterPro"/>
</dbReference>
<keyword evidence="3" id="KW-0547">Nucleotide-binding</keyword>
<proteinExistence type="inferred from homology"/>
<feature type="region of interest" description="Disordered" evidence="8">
    <location>
        <begin position="917"/>
        <end position="937"/>
    </location>
</feature>
<feature type="compositionally biased region" description="Low complexity" evidence="8">
    <location>
        <begin position="1803"/>
        <end position="1815"/>
    </location>
</feature>
<keyword evidence="6 7" id="KW-0456">Lyase</keyword>
<accession>A0A150GWL9</accession>
<dbReference type="GO" id="GO:0001653">
    <property type="term" value="F:peptide receptor activity"/>
    <property type="evidence" value="ECO:0007669"/>
    <property type="project" value="TreeGrafter"/>
</dbReference>
<reference evidence="11" key="1">
    <citation type="journal article" date="2016" name="Nat. Commun.">
        <title>The Gonium pectorale genome demonstrates co-option of cell cycle regulation during the evolution of multicellularity.</title>
        <authorList>
            <person name="Hanschen E.R."/>
            <person name="Marriage T.N."/>
            <person name="Ferris P.J."/>
            <person name="Hamaji T."/>
            <person name="Toyoda A."/>
            <person name="Fujiyama A."/>
            <person name="Neme R."/>
            <person name="Noguchi H."/>
            <person name="Minakuchi Y."/>
            <person name="Suzuki M."/>
            <person name="Kawai-Toyooka H."/>
            <person name="Smith D.R."/>
            <person name="Sparks H."/>
            <person name="Anderson J."/>
            <person name="Bakaric R."/>
            <person name="Luria V."/>
            <person name="Karger A."/>
            <person name="Kirschner M.W."/>
            <person name="Durand P.M."/>
            <person name="Michod R.E."/>
            <person name="Nozaki H."/>
            <person name="Olson B.J."/>
        </authorList>
    </citation>
    <scope>NUCLEOTIDE SEQUENCE [LARGE SCALE GENOMIC DNA]</scope>
    <source>
        <strain evidence="11">NIES-2863</strain>
    </source>
</reference>
<evidence type="ECO:0000259" key="9">
    <source>
        <dbReference type="PROSITE" id="PS50125"/>
    </source>
</evidence>
<dbReference type="InterPro" id="IPR029787">
    <property type="entry name" value="Nucleotide_cyclase"/>
</dbReference>
<dbReference type="InterPro" id="IPR050401">
    <property type="entry name" value="Cyclic_nucleotide_synthase"/>
</dbReference>
<dbReference type="Proteomes" id="UP000075714">
    <property type="component" value="Unassembled WGS sequence"/>
</dbReference>
<protein>
    <recommendedName>
        <fullName evidence="9">Guanylate cyclase domain-containing protein</fullName>
    </recommendedName>
</protein>
<evidence type="ECO:0000256" key="4">
    <source>
        <dbReference type="ARBA" id="ARBA00022989"/>
    </source>
</evidence>
<feature type="compositionally biased region" description="Acidic residues" evidence="8">
    <location>
        <begin position="595"/>
        <end position="605"/>
    </location>
</feature>
<feature type="region of interest" description="Disordered" evidence="8">
    <location>
        <begin position="648"/>
        <end position="674"/>
    </location>
</feature>
<feature type="compositionally biased region" description="Gly residues" evidence="8">
    <location>
        <begin position="1674"/>
        <end position="1683"/>
    </location>
</feature>
<feature type="compositionally biased region" description="Gly residues" evidence="8">
    <location>
        <begin position="1371"/>
        <end position="1392"/>
    </location>
</feature>
<dbReference type="PANTHER" id="PTHR11920">
    <property type="entry name" value="GUANYLYL CYCLASE"/>
    <property type="match status" value="1"/>
</dbReference>
<evidence type="ECO:0000256" key="8">
    <source>
        <dbReference type="SAM" id="MobiDB-lite"/>
    </source>
</evidence>
<dbReference type="GO" id="GO:0004016">
    <property type="term" value="F:adenylate cyclase activity"/>
    <property type="evidence" value="ECO:0007669"/>
    <property type="project" value="TreeGrafter"/>
</dbReference>
<organism evidence="10 11">
    <name type="scientific">Gonium pectorale</name>
    <name type="common">Green alga</name>
    <dbReference type="NCBI Taxonomy" id="33097"/>
    <lineage>
        <taxon>Eukaryota</taxon>
        <taxon>Viridiplantae</taxon>
        <taxon>Chlorophyta</taxon>
        <taxon>core chlorophytes</taxon>
        <taxon>Chlorophyceae</taxon>
        <taxon>CS clade</taxon>
        <taxon>Chlamydomonadales</taxon>
        <taxon>Volvocaceae</taxon>
        <taxon>Gonium</taxon>
    </lineage>
</organism>
<feature type="compositionally biased region" description="Low complexity" evidence="8">
    <location>
        <begin position="922"/>
        <end position="937"/>
    </location>
</feature>
<feature type="compositionally biased region" description="Low complexity" evidence="8">
    <location>
        <begin position="353"/>
        <end position="363"/>
    </location>
</feature>
<feature type="compositionally biased region" description="Low complexity" evidence="8">
    <location>
        <begin position="1692"/>
        <end position="1702"/>
    </location>
</feature>
<feature type="region of interest" description="Disordered" evidence="8">
    <location>
        <begin position="1345"/>
        <end position="1428"/>
    </location>
</feature>
<evidence type="ECO:0000256" key="2">
    <source>
        <dbReference type="ARBA" id="ARBA00022692"/>
    </source>
</evidence>
<dbReference type="InterPro" id="IPR018297">
    <property type="entry name" value="A/G_cyclase_CS"/>
</dbReference>
<feature type="compositionally biased region" description="Polar residues" evidence="8">
    <location>
        <begin position="243"/>
        <end position="259"/>
    </location>
</feature>
<feature type="region of interest" description="Disordered" evidence="8">
    <location>
        <begin position="863"/>
        <end position="883"/>
    </location>
</feature>
<feature type="compositionally biased region" description="Polar residues" evidence="8">
    <location>
        <begin position="664"/>
        <end position="674"/>
    </location>
</feature>
<comment type="subcellular location">
    <subcellularLocation>
        <location evidence="1">Membrane</location>
    </subcellularLocation>
</comment>
<feature type="compositionally biased region" description="Low complexity" evidence="8">
    <location>
        <begin position="1416"/>
        <end position="1428"/>
    </location>
</feature>
<feature type="region of interest" description="Disordered" evidence="8">
    <location>
        <begin position="728"/>
        <end position="760"/>
    </location>
</feature>